<evidence type="ECO:0000256" key="5">
    <source>
        <dbReference type="ARBA" id="ARBA00022777"/>
    </source>
</evidence>
<dbReference type="GO" id="GO:0009090">
    <property type="term" value="P:homoserine biosynthetic process"/>
    <property type="evidence" value="ECO:0007669"/>
    <property type="project" value="TreeGrafter"/>
</dbReference>
<keyword evidence="3" id="KW-0808">Transferase</keyword>
<organism evidence="8">
    <name type="scientific">marine sediment metagenome</name>
    <dbReference type="NCBI Taxonomy" id="412755"/>
    <lineage>
        <taxon>unclassified sequences</taxon>
        <taxon>metagenomes</taxon>
        <taxon>ecological metagenomes</taxon>
    </lineage>
</organism>
<evidence type="ECO:0000313" key="8">
    <source>
        <dbReference type="EMBL" id="KKL63208.1"/>
    </source>
</evidence>
<dbReference type="EMBL" id="LAZR01028248">
    <property type="protein sequence ID" value="KKL63208.1"/>
    <property type="molecule type" value="Genomic_DNA"/>
</dbReference>
<evidence type="ECO:0000256" key="4">
    <source>
        <dbReference type="ARBA" id="ARBA00022741"/>
    </source>
</evidence>
<dbReference type="EC" id="2.7.2.4" evidence="2"/>
<dbReference type="PANTHER" id="PTHR21499">
    <property type="entry name" value="ASPARTATE KINASE"/>
    <property type="match status" value="1"/>
</dbReference>
<evidence type="ECO:0000256" key="1">
    <source>
        <dbReference type="ARBA" id="ARBA00010122"/>
    </source>
</evidence>
<dbReference type="InterPro" id="IPR002912">
    <property type="entry name" value="ACT_dom"/>
</dbReference>
<keyword evidence="4" id="KW-0547">Nucleotide-binding</keyword>
<evidence type="ECO:0000259" key="7">
    <source>
        <dbReference type="PROSITE" id="PS51671"/>
    </source>
</evidence>
<dbReference type="FunFam" id="3.30.2130.10:FF:000002">
    <property type="entry name" value="Aspartokinase"/>
    <property type="match status" value="1"/>
</dbReference>
<proteinExistence type="inferred from homology"/>
<reference evidence="8" key="1">
    <citation type="journal article" date="2015" name="Nature">
        <title>Complex archaea that bridge the gap between prokaryotes and eukaryotes.</title>
        <authorList>
            <person name="Spang A."/>
            <person name="Saw J.H."/>
            <person name="Jorgensen S.L."/>
            <person name="Zaremba-Niedzwiedzka K."/>
            <person name="Martijn J."/>
            <person name="Lind A.E."/>
            <person name="van Eijk R."/>
            <person name="Schleper C."/>
            <person name="Guy L."/>
            <person name="Ettema T.J."/>
        </authorList>
    </citation>
    <scope>NUCLEOTIDE SEQUENCE</scope>
</reference>
<dbReference type="GO" id="GO:0005829">
    <property type="term" value="C:cytosol"/>
    <property type="evidence" value="ECO:0007669"/>
    <property type="project" value="TreeGrafter"/>
</dbReference>
<dbReference type="InterPro" id="IPR045865">
    <property type="entry name" value="ACT-like_dom_sf"/>
</dbReference>
<comment type="caution">
    <text evidence="8">The sequence shown here is derived from an EMBL/GenBank/DDBJ whole genome shotgun (WGS) entry which is preliminary data.</text>
</comment>
<gene>
    <name evidence="8" type="ORF">LCGC14_2177410</name>
</gene>
<dbReference type="PROSITE" id="PS51671">
    <property type="entry name" value="ACT"/>
    <property type="match status" value="1"/>
</dbReference>
<keyword evidence="5" id="KW-0418">Kinase</keyword>
<evidence type="ECO:0000256" key="6">
    <source>
        <dbReference type="ARBA" id="ARBA00022840"/>
    </source>
</evidence>
<comment type="similarity">
    <text evidence="1">Belongs to the aspartokinase family.</text>
</comment>
<feature type="domain" description="ACT" evidence="7">
    <location>
        <begin position="24"/>
        <end position="107"/>
    </location>
</feature>
<sequence>MINNDYMERFVVSGITLDEKEAKVTIKKVPDEPGTAGFIFAQLAESSINVDMIIQSSTKQGKNDISFTIKEESLEDTRRAMEKIREKLEIEEIIYDSDMAKVSLIGAGMQSHPGVAARMFTCIGKKKINIDMISTSEIKISCVVRKNEGKKAVRAIHQEFELDKEEDFET</sequence>
<dbReference type="CDD" id="cd04913">
    <property type="entry name" value="ACT_AKii-LysC-BS-like_1"/>
    <property type="match status" value="1"/>
</dbReference>
<dbReference type="Gene3D" id="3.30.2130.10">
    <property type="entry name" value="VC0802-like"/>
    <property type="match status" value="1"/>
</dbReference>
<dbReference type="GO" id="GO:0005524">
    <property type="term" value="F:ATP binding"/>
    <property type="evidence" value="ECO:0007669"/>
    <property type="project" value="UniProtKB-KW"/>
</dbReference>
<dbReference type="CDD" id="cd04923">
    <property type="entry name" value="ACT_AK-LysC-DapG-like_2"/>
    <property type="match status" value="1"/>
</dbReference>
<evidence type="ECO:0000256" key="3">
    <source>
        <dbReference type="ARBA" id="ARBA00022679"/>
    </source>
</evidence>
<dbReference type="GO" id="GO:0009089">
    <property type="term" value="P:lysine biosynthetic process via diaminopimelate"/>
    <property type="evidence" value="ECO:0007669"/>
    <property type="project" value="TreeGrafter"/>
</dbReference>
<dbReference type="InterPro" id="IPR054352">
    <property type="entry name" value="ACT_Aspartokinase"/>
</dbReference>
<dbReference type="PANTHER" id="PTHR21499:SF3">
    <property type="entry name" value="ASPARTOKINASE"/>
    <property type="match status" value="1"/>
</dbReference>
<dbReference type="SUPFAM" id="SSF55021">
    <property type="entry name" value="ACT-like"/>
    <property type="match status" value="2"/>
</dbReference>
<keyword evidence="6" id="KW-0067">ATP-binding</keyword>
<accession>A0A0F9DN86</accession>
<evidence type="ECO:0000256" key="2">
    <source>
        <dbReference type="ARBA" id="ARBA00013059"/>
    </source>
</evidence>
<dbReference type="AlphaFoldDB" id="A0A0F9DN86"/>
<protein>
    <recommendedName>
        <fullName evidence="2">aspartate kinase</fullName>
        <ecNumber evidence="2">2.7.2.4</ecNumber>
    </recommendedName>
</protein>
<dbReference type="Pfam" id="PF22468">
    <property type="entry name" value="ACT_9"/>
    <property type="match status" value="2"/>
</dbReference>
<name>A0A0F9DN86_9ZZZZ</name>
<dbReference type="GO" id="GO:0004072">
    <property type="term" value="F:aspartate kinase activity"/>
    <property type="evidence" value="ECO:0007669"/>
    <property type="project" value="UniProtKB-EC"/>
</dbReference>